<reference evidence="2" key="1">
    <citation type="submission" date="2016-10" db="EMBL/GenBank/DDBJ databases">
        <authorList>
            <person name="Varghese N."/>
            <person name="Submissions S."/>
        </authorList>
    </citation>
    <scope>NUCLEOTIDE SEQUENCE [LARGE SCALE GENOMIC DNA]</scope>
    <source>
        <strain evidence="2">FP5</strain>
    </source>
</reference>
<dbReference type="Gene3D" id="2.130.10.10">
    <property type="entry name" value="YVTN repeat-like/Quinoprotein amine dehydrogenase"/>
    <property type="match status" value="1"/>
</dbReference>
<dbReference type="InterPro" id="IPR015943">
    <property type="entry name" value="WD40/YVTN_repeat-like_dom_sf"/>
</dbReference>
<sequence>MKKIIIGTACIMSTGLLAGTIYFEKSSNIPLPAAPPPVQEQALQSSPQPESLEPIYEQEPIGYSFQNDQLQITYDRGESWTEVPIEKEKLFQGEYGGSEQELIPNSYILNENRTAFLYTEDNGQNGKRVQLLYSLNQGATWQDAMVQEEYAPLRFRKVDFTNESFGYVIISGDRTMSQEWTTVYTTSDGGENWRETARPDTTRLIFDGGFVDKNTGFLSYGTINPEEPDLYVTQDGGDSWNKSNVLVPEKYEKHFVMAEVPFKEEDHLAVLIKQGPNGDYQGGRVKGKFISHDQGSTWEFSKEVDPNETSE</sequence>
<evidence type="ECO:0000313" key="2">
    <source>
        <dbReference type="Proteomes" id="UP000198897"/>
    </source>
</evidence>
<protein>
    <recommendedName>
        <fullName evidence="3">BNR/Asp-box repeat-containing protein</fullName>
    </recommendedName>
</protein>
<dbReference type="RefSeq" id="WP_089751994.1">
    <property type="nucleotide sequence ID" value="NZ_FOOG01000016.1"/>
</dbReference>
<keyword evidence="2" id="KW-1185">Reference proteome</keyword>
<dbReference type="AlphaFoldDB" id="A0A1I2N291"/>
<gene>
    <name evidence="1" type="ORF">SAMN05216353_11654</name>
</gene>
<dbReference type="SUPFAM" id="SSF110296">
    <property type="entry name" value="Oligoxyloglucan reducing end-specific cellobiohydrolase"/>
    <property type="match status" value="1"/>
</dbReference>
<evidence type="ECO:0000313" key="1">
    <source>
        <dbReference type="EMBL" id="SFF96979.1"/>
    </source>
</evidence>
<name>A0A1I2N291_9BACI</name>
<dbReference type="Proteomes" id="UP000198897">
    <property type="component" value="Unassembled WGS sequence"/>
</dbReference>
<dbReference type="OrthoDB" id="47917at2"/>
<dbReference type="EMBL" id="FOOG01000016">
    <property type="protein sequence ID" value="SFF96979.1"/>
    <property type="molecule type" value="Genomic_DNA"/>
</dbReference>
<organism evidence="1 2">
    <name type="scientific">Halobacillus alkaliphilus</name>
    <dbReference type="NCBI Taxonomy" id="396056"/>
    <lineage>
        <taxon>Bacteria</taxon>
        <taxon>Bacillati</taxon>
        <taxon>Bacillota</taxon>
        <taxon>Bacilli</taxon>
        <taxon>Bacillales</taxon>
        <taxon>Bacillaceae</taxon>
        <taxon>Halobacillus</taxon>
    </lineage>
</organism>
<accession>A0A1I2N291</accession>
<evidence type="ECO:0008006" key="3">
    <source>
        <dbReference type="Google" id="ProtNLM"/>
    </source>
</evidence>
<proteinExistence type="predicted"/>
<dbReference type="CDD" id="cd15482">
    <property type="entry name" value="Sialidase_non-viral"/>
    <property type="match status" value="1"/>
</dbReference>